<evidence type="ECO:0000313" key="1">
    <source>
        <dbReference type="EMBL" id="ACC78987.1"/>
    </source>
</evidence>
<dbReference type="PhylomeDB" id="B2J4L5"/>
<sequence length="149" mass="17077">MINQITFLESCWHLSPPWGQTMPPLAVQILEEVFLSSSDLPGYCCGVHWEGQEWVYAIFCLGEILYLSSKEFHPTNVFKNGVVPTSLFKLGDMVEVDFTPQPTRRIIQGIFRLKSSWLYGVEWCTPIMEETALSQSQFIWLADVDLVKV</sequence>
<dbReference type="RefSeq" id="WP_012407014.1">
    <property type="nucleotide sequence ID" value="NC_010628.1"/>
</dbReference>
<organism evidence="1 2">
    <name type="scientific">Nostoc punctiforme (strain ATCC 29133 / PCC 73102)</name>
    <dbReference type="NCBI Taxonomy" id="63737"/>
    <lineage>
        <taxon>Bacteria</taxon>
        <taxon>Bacillati</taxon>
        <taxon>Cyanobacteriota</taxon>
        <taxon>Cyanophyceae</taxon>
        <taxon>Nostocales</taxon>
        <taxon>Nostocaceae</taxon>
        <taxon>Nostoc</taxon>
    </lineage>
</organism>
<dbReference type="InterPro" id="IPR009824">
    <property type="entry name" value="DUF1392"/>
</dbReference>
<proteinExistence type="predicted"/>
<protein>
    <recommendedName>
        <fullName evidence="3">DUF1392 domain-containing protein</fullName>
    </recommendedName>
</protein>
<evidence type="ECO:0000313" key="2">
    <source>
        <dbReference type="Proteomes" id="UP000001191"/>
    </source>
</evidence>
<dbReference type="EMBL" id="CP001037">
    <property type="protein sequence ID" value="ACC78987.1"/>
    <property type="molecule type" value="Genomic_DNA"/>
</dbReference>
<gene>
    <name evidence="1" type="ordered locus">Npun_R0197</name>
</gene>
<dbReference type="Proteomes" id="UP000001191">
    <property type="component" value="Chromosome"/>
</dbReference>
<dbReference type="OrthoDB" id="484512at2"/>
<dbReference type="EnsemblBacteria" id="ACC78987">
    <property type="protein sequence ID" value="ACC78987"/>
    <property type="gene ID" value="Npun_R0197"/>
</dbReference>
<reference evidence="1 2" key="2">
    <citation type="journal article" date="2013" name="Plant Physiol.">
        <title>A Nostoc punctiforme Sugar Transporter Necessary to Establish a Cyanobacterium-Plant Symbiosis.</title>
        <authorList>
            <person name="Ekman M."/>
            <person name="Picossi S."/>
            <person name="Campbell E.L."/>
            <person name="Meeks J.C."/>
            <person name="Flores E."/>
        </authorList>
    </citation>
    <scope>NUCLEOTIDE SEQUENCE [LARGE SCALE GENOMIC DNA]</scope>
    <source>
        <strain evidence="2">ATCC 29133 / PCC 73102</strain>
    </source>
</reference>
<name>B2J4L5_NOSP7</name>
<dbReference type="HOGENOM" id="CLU_1727562_0_0_3"/>
<keyword evidence="2" id="KW-1185">Reference proteome</keyword>
<dbReference type="KEGG" id="npu:Npun_R0197"/>
<accession>B2J4L5</accession>
<dbReference type="AlphaFoldDB" id="B2J4L5"/>
<evidence type="ECO:0008006" key="3">
    <source>
        <dbReference type="Google" id="ProtNLM"/>
    </source>
</evidence>
<dbReference type="Pfam" id="PF07154">
    <property type="entry name" value="DUF1392"/>
    <property type="match status" value="1"/>
</dbReference>
<reference evidence="2" key="1">
    <citation type="submission" date="2008-04" db="EMBL/GenBank/DDBJ databases">
        <title>Complete sequence of chromosome of Nostoc punctiforme ATCC 29133.</title>
        <authorList>
            <consortium name="US DOE Joint Genome Institute"/>
            <person name="Copeland A."/>
            <person name="Lucas S."/>
            <person name="Lapidus A."/>
            <person name="Glavina del Rio T."/>
            <person name="Dalin E."/>
            <person name="Tice H."/>
            <person name="Pitluck S."/>
            <person name="Chain P."/>
            <person name="Malfatti S."/>
            <person name="Shin M."/>
            <person name="Vergez L."/>
            <person name="Schmutz J."/>
            <person name="Larimer F."/>
            <person name="Land M."/>
            <person name="Hauser L."/>
            <person name="Kyrpides N."/>
            <person name="Kim E."/>
            <person name="Meeks J.C."/>
            <person name="Elhai J."/>
            <person name="Campbell E.L."/>
            <person name="Thiel T."/>
            <person name="Longmire J."/>
            <person name="Potts M."/>
            <person name="Atlas R."/>
        </authorList>
    </citation>
    <scope>NUCLEOTIDE SEQUENCE [LARGE SCALE GENOMIC DNA]</scope>
    <source>
        <strain evidence="2">ATCC 29133 / PCC 73102</strain>
    </source>
</reference>